<organism evidence="5 6">
    <name type="scientific">Paramecium octaurelia</name>
    <dbReference type="NCBI Taxonomy" id="43137"/>
    <lineage>
        <taxon>Eukaryota</taxon>
        <taxon>Sar</taxon>
        <taxon>Alveolata</taxon>
        <taxon>Ciliophora</taxon>
        <taxon>Intramacronucleata</taxon>
        <taxon>Oligohymenophorea</taxon>
        <taxon>Peniculida</taxon>
        <taxon>Parameciidae</taxon>
        <taxon>Paramecium</taxon>
    </lineage>
</organism>
<proteinExistence type="predicted"/>
<evidence type="ECO:0000256" key="3">
    <source>
        <dbReference type="PROSITE-ProRule" id="PRU00339"/>
    </source>
</evidence>
<name>A0A8S1T431_PAROT</name>
<gene>
    <name evidence="5" type="ORF">POCTA_138.1.T0180380</name>
</gene>
<evidence type="ECO:0000313" key="5">
    <source>
        <dbReference type="EMBL" id="CAD8146588.1"/>
    </source>
</evidence>
<keyword evidence="2 3" id="KW-0802">TPR repeat</keyword>
<dbReference type="Pfam" id="PF13181">
    <property type="entry name" value="TPR_8"/>
    <property type="match status" value="1"/>
</dbReference>
<reference evidence="5" key="1">
    <citation type="submission" date="2021-01" db="EMBL/GenBank/DDBJ databases">
        <authorList>
            <consortium name="Genoscope - CEA"/>
            <person name="William W."/>
        </authorList>
    </citation>
    <scope>NUCLEOTIDE SEQUENCE</scope>
</reference>
<keyword evidence="1" id="KW-0677">Repeat</keyword>
<keyword evidence="4" id="KW-0175">Coiled coil</keyword>
<evidence type="ECO:0000313" key="6">
    <source>
        <dbReference type="Proteomes" id="UP000683925"/>
    </source>
</evidence>
<evidence type="ECO:0000256" key="4">
    <source>
        <dbReference type="SAM" id="Coils"/>
    </source>
</evidence>
<dbReference type="InterPro" id="IPR050498">
    <property type="entry name" value="Ycf3"/>
</dbReference>
<protein>
    <recommendedName>
        <fullName evidence="7">Tetratricopeptide repeat protein</fullName>
    </recommendedName>
</protein>
<accession>A0A8S1T431</accession>
<dbReference type="EMBL" id="CAJJDP010000018">
    <property type="protein sequence ID" value="CAD8146588.1"/>
    <property type="molecule type" value="Genomic_DNA"/>
</dbReference>
<dbReference type="PANTHER" id="PTHR44858:SF1">
    <property type="entry name" value="UDP-N-ACETYLGLUCOSAMINE--PEPTIDE N-ACETYLGLUCOSAMINYLTRANSFERASE SPINDLY-RELATED"/>
    <property type="match status" value="1"/>
</dbReference>
<dbReference type="SMART" id="SM00028">
    <property type="entry name" value="TPR"/>
    <property type="match status" value="4"/>
</dbReference>
<keyword evidence="6" id="KW-1185">Reference proteome</keyword>
<dbReference type="PANTHER" id="PTHR44858">
    <property type="entry name" value="TETRATRICOPEPTIDE REPEAT PROTEIN 6"/>
    <property type="match status" value="1"/>
</dbReference>
<evidence type="ECO:0000256" key="1">
    <source>
        <dbReference type="ARBA" id="ARBA00022737"/>
    </source>
</evidence>
<dbReference type="InterPro" id="IPR019734">
    <property type="entry name" value="TPR_rpt"/>
</dbReference>
<evidence type="ECO:0008006" key="7">
    <source>
        <dbReference type="Google" id="ProtNLM"/>
    </source>
</evidence>
<feature type="repeat" description="TPR" evidence="3">
    <location>
        <begin position="237"/>
        <end position="270"/>
    </location>
</feature>
<comment type="caution">
    <text evidence="5">The sequence shown here is derived from an EMBL/GenBank/DDBJ whole genome shotgun (WGS) entry which is preliminary data.</text>
</comment>
<dbReference type="OrthoDB" id="9991317at2759"/>
<evidence type="ECO:0000256" key="2">
    <source>
        <dbReference type="ARBA" id="ARBA00022803"/>
    </source>
</evidence>
<dbReference type="AlphaFoldDB" id="A0A8S1T431"/>
<sequence length="596" mass="69806">MDQYFKEHNNNVLSFQHYSKAYEYFITDKLDEALQEIDLALNLNLQFSEAFILRSQIFEKIQQYDNALQDADCSIRMNNNLAELYNQSGVTLFQYLGTLFAEAPNLNNGLFEEIVLKGKELEEVIEIETIKYNFDVHRDRTFALILNPQFAQHNALDSGIQQKRLLYDKPLSSNITTYNLEESQLRLNQNMIEGYVKIHQNMAESYFQRATILWRQHKFYNALQDCLKSILMDKNFAMSYCRIGQIMYDLNLKDKALLYFTKAIEVDSNLNEAYTFRSLCIEQNDANSAIQSSQSSLSQSHNVQDLNNQNQFISNIEQATTQQQIIFDEALSHIWQEVELLQNRLQQVQKENIELKQAQIKEKEELINMIFLEDRKQIEKSLQVLNKPENYYQKIYYLSLFWRVYNYLLAIQQISNDILSINTNAIIEINSENIQNILQTISNKGLVALSPISFVQDNFRIMNDALDYAIDGKNENRFNQRVRVLKEIVKQFAPIPQKLEIEVQLAAIYFGKSQKSNKKVREKTPLSQKVDELLEKEDNTLQLQKDIYWICGTEGALKVLSYLEKNQQKILKEKQKQLSEIIKDAFNTDSELCQLI</sequence>
<feature type="coiled-coil region" evidence="4">
    <location>
        <begin position="338"/>
        <end position="365"/>
    </location>
</feature>
<dbReference type="PROSITE" id="PS50005">
    <property type="entry name" value="TPR"/>
    <property type="match status" value="1"/>
</dbReference>
<dbReference type="Proteomes" id="UP000683925">
    <property type="component" value="Unassembled WGS sequence"/>
</dbReference>